<evidence type="ECO:0000313" key="1">
    <source>
        <dbReference type="EMBL" id="PTD97624.1"/>
    </source>
</evidence>
<reference evidence="1 2" key="1">
    <citation type="submission" date="2018-03" db="EMBL/GenBank/DDBJ databases">
        <authorList>
            <person name="Keele B.F."/>
        </authorList>
    </citation>
    <scope>NUCLEOTIDE SEQUENCE [LARGE SCALE GENOMIC DNA]</scope>
    <source>
        <strain evidence="1 2">D20</strain>
    </source>
</reference>
<dbReference type="RefSeq" id="WP_107492144.1">
    <property type="nucleotide sequence ID" value="NZ_PZKC01000002.1"/>
</dbReference>
<dbReference type="EMBL" id="PZKC01000002">
    <property type="protein sequence ID" value="PTD97624.1"/>
    <property type="molecule type" value="Genomic_DNA"/>
</dbReference>
<evidence type="ECO:0000313" key="2">
    <source>
        <dbReference type="Proteomes" id="UP000241193"/>
    </source>
</evidence>
<sequence length="435" mass="46334">MKTALPVFHLDNRWLMLDGGALRELGAFPEPAAPAVVISDFGAAHSGALALEGQPAAAEALIEKRLRTEGIVDGENKVVLCHRLALGRGFKALYTAVPMNEWQRLLAWSERQPDHCLVLPLLAVMRRLGSEKQAVAIRHGLLFRYVHCGRDSIIHAETRAYSESAEDLQAAAAALGRHVSDAMHTSGEIPETLWLSTLCRDESAEAALVASFALSAGARAHLAALHALSSDTGKLLSALPTMAAAARVSDSTSLFVPRLLAHAEQLLPWASAAALVAGAILLASGIGTHLQARSASAQAESLLAQEAALVLRAEQVERQLLTLGPQPLGDLQFLERLSRTRQQEDVVALLRDLSAAAGSGVRILRVRFDDPSSGIVLEGATDNGMRGGDQLARFVSRLRQGGFEVQALDPASGSQASGVFSYRLTRTEHAYGGRT</sequence>
<gene>
    <name evidence="1" type="ORF">C8261_02810</name>
</gene>
<accession>A0A2T4IIP0</accession>
<proteinExistence type="predicted"/>
<organism evidence="1 2">
    <name type="scientific">Pseudothauera lacus</name>
    <dbReference type="NCBI Taxonomy" id="2136175"/>
    <lineage>
        <taxon>Bacteria</taxon>
        <taxon>Pseudomonadati</taxon>
        <taxon>Pseudomonadota</taxon>
        <taxon>Betaproteobacteria</taxon>
        <taxon>Rhodocyclales</taxon>
        <taxon>Zoogloeaceae</taxon>
        <taxon>Pseudothauera</taxon>
    </lineage>
</organism>
<dbReference type="Proteomes" id="UP000241193">
    <property type="component" value="Unassembled WGS sequence"/>
</dbReference>
<protein>
    <submittedName>
        <fullName evidence="1">Uncharacterized protein</fullName>
    </submittedName>
</protein>
<name>A0A2T4IIP0_9RHOO</name>
<dbReference type="OrthoDB" id="6034421at2"/>
<dbReference type="AlphaFoldDB" id="A0A2T4IIP0"/>
<comment type="caution">
    <text evidence="1">The sequence shown here is derived from an EMBL/GenBank/DDBJ whole genome shotgun (WGS) entry which is preliminary data.</text>
</comment>
<reference evidence="1 2" key="2">
    <citation type="submission" date="2018-04" db="EMBL/GenBank/DDBJ databases">
        <title>Thauera lacus sp. nov., isolated from an saline lake in Inner Mongolia, China.</title>
        <authorList>
            <person name="Liang Q.-Y."/>
        </authorList>
    </citation>
    <scope>NUCLEOTIDE SEQUENCE [LARGE SCALE GENOMIC DNA]</scope>
    <source>
        <strain evidence="1 2">D20</strain>
    </source>
</reference>
<keyword evidence="2" id="KW-1185">Reference proteome</keyword>